<dbReference type="GO" id="GO:0003700">
    <property type="term" value="F:DNA-binding transcription factor activity"/>
    <property type="evidence" value="ECO:0007669"/>
    <property type="project" value="TreeGrafter"/>
</dbReference>
<accession>A0A0D5NFK7</accession>
<dbReference type="Gene3D" id="1.10.260.40">
    <property type="entry name" value="lambda repressor-like DNA-binding domains"/>
    <property type="match status" value="1"/>
</dbReference>
<dbReference type="GO" id="GO:0005829">
    <property type="term" value="C:cytosol"/>
    <property type="evidence" value="ECO:0007669"/>
    <property type="project" value="TreeGrafter"/>
</dbReference>
<dbReference type="InterPro" id="IPR050807">
    <property type="entry name" value="TransReg_Diox_bact_type"/>
</dbReference>
<dbReference type="CDD" id="cd00093">
    <property type="entry name" value="HTH_XRE"/>
    <property type="match status" value="1"/>
</dbReference>
<dbReference type="SMART" id="SM00530">
    <property type="entry name" value="HTH_XRE"/>
    <property type="match status" value="1"/>
</dbReference>
<dbReference type="HOGENOM" id="CLU_085376_3_2_9"/>
<dbReference type="InterPro" id="IPR013096">
    <property type="entry name" value="Cupin_2"/>
</dbReference>
<dbReference type="KEGG" id="pbj:VN24_05570"/>
<reference evidence="3 4" key="1">
    <citation type="journal article" date="2015" name="J. Biotechnol.">
        <title>Complete genome sequence of Paenibacillus beijingensis 7188(T) (=DSM 24997(T)), a novel rhizobacterium from jujube garden soil.</title>
        <authorList>
            <person name="Kwak Y."/>
            <person name="Shin J.H."/>
        </authorList>
    </citation>
    <scope>NUCLEOTIDE SEQUENCE [LARGE SCALE GENOMIC DNA]</scope>
    <source>
        <strain evidence="3 4">DSM 24997</strain>
    </source>
</reference>
<dbReference type="PANTHER" id="PTHR46797:SF2">
    <property type="entry name" value="TRANSCRIPTIONAL REGULATOR"/>
    <property type="match status" value="1"/>
</dbReference>
<name>A0A0D5NFK7_9BACL</name>
<dbReference type="InterPro" id="IPR001387">
    <property type="entry name" value="Cro/C1-type_HTH"/>
</dbReference>
<keyword evidence="1" id="KW-0238">DNA-binding</keyword>
<dbReference type="Gene3D" id="2.60.120.10">
    <property type="entry name" value="Jelly Rolls"/>
    <property type="match status" value="1"/>
</dbReference>
<dbReference type="GO" id="GO:0003677">
    <property type="term" value="F:DNA binding"/>
    <property type="evidence" value="ECO:0007669"/>
    <property type="project" value="UniProtKB-KW"/>
</dbReference>
<protein>
    <recommendedName>
        <fullName evidence="2">HTH cro/C1-type domain-containing protein</fullName>
    </recommendedName>
</protein>
<evidence type="ECO:0000313" key="3">
    <source>
        <dbReference type="EMBL" id="AJY74144.1"/>
    </source>
</evidence>
<dbReference type="RefSeq" id="WP_045669580.1">
    <property type="nucleotide sequence ID" value="NZ_CP011058.1"/>
</dbReference>
<dbReference type="Pfam" id="PF07883">
    <property type="entry name" value="Cupin_2"/>
    <property type="match status" value="1"/>
</dbReference>
<reference evidence="4" key="2">
    <citation type="submission" date="2015-03" db="EMBL/GenBank/DDBJ databases">
        <title>Genome sequence of Paenibacillus beijingensis strain DSM 24997T.</title>
        <authorList>
            <person name="Kwak Y."/>
            <person name="Shin J.-H."/>
        </authorList>
    </citation>
    <scope>NUCLEOTIDE SEQUENCE [LARGE SCALE GENOMIC DNA]</scope>
    <source>
        <strain evidence="4">DSM 24997</strain>
    </source>
</reference>
<gene>
    <name evidence="3" type="ORF">VN24_05570</name>
</gene>
<dbReference type="InterPro" id="IPR010982">
    <property type="entry name" value="Lambda_DNA-bd_dom_sf"/>
</dbReference>
<dbReference type="PATRIC" id="fig|1126833.4.peg.1206"/>
<dbReference type="SUPFAM" id="SSF51182">
    <property type="entry name" value="RmlC-like cupins"/>
    <property type="match status" value="1"/>
</dbReference>
<proteinExistence type="predicted"/>
<dbReference type="Pfam" id="PF01381">
    <property type="entry name" value="HTH_3"/>
    <property type="match status" value="1"/>
</dbReference>
<evidence type="ECO:0000256" key="1">
    <source>
        <dbReference type="ARBA" id="ARBA00023125"/>
    </source>
</evidence>
<keyword evidence="4" id="KW-1185">Reference proteome</keyword>
<dbReference type="CDD" id="cd02209">
    <property type="entry name" value="cupin_XRE_C"/>
    <property type="match status" value="1"/>
</dbReference>
<dbReference type="STRING" id="1126833.VN24_05570"/>
<dbReference type="InterPro" id="IPR011051">
    <property type="entry name" value="RmlC_Cupin_sf"/>
</dbReference>
<dbReference type="AlphaFoldDB" id="A0A0D5NFK7"/>
<dbReference type="EMBL" id="CP011058">
    <property type="protein sequence ID" value="AJY74144.1"/>
    <property type="molecule type" value="Genomic_DNA"/>
</dbReference>
<dbReference type="SUPFAM" id="SSF47413">
    <property type="entry name" value="lambda repressor-like DNA-binding domains"/>
    <property type="match status" value="1"/>
</dbReference>
<feature type="domain" description="HTH cro/C1-type" evidence="2">
    <location>
        <begin position="19"/>
        <end position="73"/>
    </location>
</feature>
<dbReference type="InterPro" id="IPR014710">
    <property type="entry name" value="RmlC-like_jellyroll"/>
</dbReference>
<dbReference type="OrthoDB" id="34624at2"/>
<sequence length="194" mass="21978">MSNDLIKESAELQKIGYRLRDLRNQRGLNLRELAELTGLSPGYLSLLENGKAIPSLQVMLKLSDTFNKSLHYFFESRNSEQQYLFFPYEKQFTVGGSNGNRQIRILTPGEHLEIEPMHITLEPEIGAEAGLATHEGWEFLYVIEGEITLHLGEEIIVCKQGDSICYNAMTPHFSENRSSENAAGIWIGFKRALS</sequence>
<evidence type="ECO:0000313" key="4">
    <source>
        <dbReference type="Proteomes" id="UP000032633"/>
    </source>
</evidence>
<dbReference type="Proteomes" id="UP000032633">
    <property type="component" value="Chromosome"/>
</dbReference>
<organism evidence="3 4">
    <name type="scientific">Paenibacillus beijingensis</name>
    <dbReference type="NCBI Taxonomy" id="1126833"/>
    <lineage>
        <taxon>Bacteria</taxon>
        <taxon>Bacillati</taxon>
        <taxon>Bacillota</taxon>
        <taxon>Bacilli</taxon>
        <taxon>Bacillales</taxon>
        <taxon>Paenibacillaceae</taxon>
        <taxon>Paenibacillus</taxon>
    </lineage>
</organism>
<dbReference type="PANTHER" id="PTHR46797">
    <property type="entry name" value="HTH-TYPE TRANSCRIPTIONAL REGULATOR"/>
    <property type="match status" value="1"/>
</dbReference>
<dbReference type="PROSITE" id="PS50943">
    <property type="entry name" value="HTH_CROC1"/>
    <property type="match status" value="1"/>
</dbReference>
<evidence type="ECO:0000259" key="2">
    <source>
        <dbReference type="PROSITE" id="PS50943"/>
    </source>
</evidence>